<gene>
    <name evidence="12" type="ORF">FKZ61_09505</name>
</gene>
<dbReference type="SMART" id="SM00388">
    <property type="entry name" value="HisKA"/>
    <property type="match status" value="1"/>
</dbReference>
<dbReference type="InterPro" id="IPR036890">
    <property type="entry name" value="HATPase_C_sf"/>
</dbReference>
<feature type="domain" description="Histidine kinase" evidence="10">
    <location>
        <begin position="289"/>
        <end position="510"/>
    </location>
</feature>
<proteinExistence type="predicted"/>
<sequence>MVRNFKSREYPGRDISLHSHRLAEGGDMASPLDAREPGPVALEETGEAQTLQAPELQAGDWSYLQDGTFGPMAAVIGVFGLAIIVFEQQLAALLHLSSPGVWLSVLGLCLMVTSVGSYLLGRYHLRAADWALVSGTAATTLMAAAWWPDRGFLFFLPGALALAIFRMGAWHALWLLTLLGAALESPWLSPRLFWRSGQAPVLVGALGLLWLIGWIDWHRRSELLHFFARAYQYAQDQLRTVREHRMVLNQTNDELLHAYGEIHRLNKLLQASRLEAEAARRSKEDFVANVSHELRTPLNMIIGFTEMIMNSPSTYGPNLPRALLSDIRVIYRNSQHLSQMINDVLDLARVEAGQLILSRNWVDVRTIVQEAAQAVQPLFISKGLFLRLELPTQELTAFCDRLRIRQILLNLLSNAGRYTDTGGVTVTLQSRENHLVCCVADTGPGIPPQDREHLFEPFHQPHNVDRAVAGSSGLGLSICKKLVELHGGKIWVEDREGPGAAIAFSLPLKLPDSGPPPAVGWLNPYRTAELRQHAPLPKLPGLRDRYVILEQEEMLRRHFAALLPEAEVIRVESLDQLQAQIAELHPTALVINDIDAMEDKRYSHRFQSLPERMPIVSCYVPGRKEAMEKLNVVEYLVKPIVRQELLAIIQDIVGPGSTILIVENELEMALLIRRQLENADRGYRIIQVGDGREALTCMRERRPDLILLDLALPDQDGYQVLREKNLDPTIQGIPVVVISARDPVGEPVMVGRLRVELVGGLSSRDIVRGVEAISQAFSSVHRSAHPASPTVSSD</sequence>
<dbReference type="EMBL" id="VIGC01000010">
    <property type="protein sequence ID" value="TQE95970.1"/>
    <property type="molecule type" value="Genomic_DNA"/>
</dbReference>
<dbReference type="SMART" id="SM00387">
    <property type="entry name" value="HATPase_c"/>
    <property type="match status" value="1"/>
</dbReference>
<dbReference type="OrthoDB" id="9757990at2"/>
<dbReference type="SMART" id="SM00448">
    <property type="entry name" value="REC"/>
    <property type="match status" value="1"/>
</dbReference>
<dbReference type="CDD" id="cd16922">
    <property type="entry name" value="HATPase_EvgS-ArcB-TorS-like"/>
    <property type="match status" value="1"/>
</dbReference>
<keyword evidence="13" id="KW-1185">Reference proteome</keyword>
<feature type="transmembrane region" description="Helical" evidence="9">
    <location>
        <begin position="199"/>
        <end position="217"/>
    </location>
</feature>
<dbReference type="FunFam" id="3.30.565.10:FF:000006">
    <property type="entry name" value="Sensor histidine kinase WalK"/>
    <property type="match status" value="1"/>
</dbReference>
<dbReference type="InParanoid" id="A0A540VGS7"/>
<dbReference type="AlphaFoldDB" id="A0A540VGS7"/>
<dbReference type="GO" id="GO:0009927">
    <property type="term" value="F:histidine phosphotransfer kinase activity"/>
    <property type="evidence" value="ECO:0007669"/>
    <property type="project" value="TreeGrafter"/>
</dbReference>
<dbReference type="InterPro" id="IPR004358">
    <property type="entry name" value="Sig_transdc_His_kin-like_C"/>
</dbReference>
<dbReference type="InterPro" id="IPR001789">
    <property type="entry name" value="Sig_transdc_resp-reg_receiver"/>
</dbReference>
<dbReference type="CDD" id="cd00082">
    <property type="entry name" value="HisKA"/>
    <property type="match status" value="1"/>
</dbReference>
<protein>
    <recommendedName>
        <fullName evidence="2">histidine kinase</fullName>
        <ecNumber evidence="2">2.7.13.3</ecNumber>
    </recommendedName>
</protein>
<dbReference type="FunFam" id="1.10.287.130:FF:000001">
    <property type="entry name" value="Two-component sensor histidine kinase"/>
    <property type="match status" value="1"/>
</dbReference>
<dbReference type="SUPFAM" id="SSF47384">
    <property type="entry name" value="Homodimeric domain of signal transducing histidine kinase"/>
    <property type="match status" value="1"/>
</dbReference>
<organism evidence="12 13">
    <name type="scientific">Litorilinea aerophila</name>
    <dbReference type="NCBI Taxonomy" id="1204385"/>
    <lineage>
        <taxon>Bacteria</taxon>
        <taxon>Bacillati</taxon>
        <taxon>Chloroflexota</taxon>
        <taxon>Caldilineae</taxon>
        <taxon>Caldilineales</taxon>
        <taxon>Caldilineaceae</taxon>
        <taxon>Litorilinea</taxon>
    </lineage>
</organism>
<dbReference type="SUPFAM" id="SSF52172">
    <property type="entry name" value="CheY-like"/>
    <property type="match status" value="1"/>
</dbReference>
<feature type="domain" description="Response regulatory" evidence="11">
    <location>
        <begin position="658"/>
        <end position="794"/>
    </location>
</feature>
<dbReference type="Proteomes" id="UP000317371">
    <property type="component" value="Unassembled WGS sequence"/>
</dbReference>
<dbReference type="PANTHER" id="PTHR43047:SF72">
    <property type="entry name" value="OSMOSENSING HISTIDINE PROTEIN KINASE SLN1"/>
    <property type="match status" value="1"/>
</dbReference>
<dbReference type="PROSITE" id="PS50109">
    <property type="entry name" value="HIS_KIN"/>
    <property type="match status" value="1"/>
</dbReference>
<keyword evidence="5" id="KW-0418">Kinase</keyword>
<dbReference type="Gene3D" id="3.40.50.2300">
    <property type="match status" value="1"/>
</dbReference>
<keyword evidence="4" id="KW-0808">Transferase</keyword>
<dbReference type="Pfam" id="PF00072">
    <property type="entry name" value="Response_reg"/>
    <property type="match status" value="1"/>
</dbReference>
<evidence type="ECO:0000259" key="11">
    <source>
        <dbReference type="PROSITE" id="PS50110"/>
    </source>
</evidence>
<accession>A0A540VGS7</accession>
<evidence type="ECO:0000313" key="12">
    <source>
        <dbReference type="EMBL" id="TQE95970.1"/>
    </source>
</evidence>
<feature type="transmembrane region" description="Helical" evidence="9">
    <location>
        <begin position="100"/>
        <end position="120"/>
    </location>
</feature>
<dbReference type="InterPro" id="IPR036097">
    <property type="entry name" value="HisK_dim/P_sf"/>
</dbReference>
<dbReference type="InterPro" id="IPR003594">
    <property type="entry name" value="HATPase_dom"/>
</dbReference>
<dbReference type="PROSITE" id="PS50110">
    <property type="entry name" value="RESPONSE_REGULATORY"/>
    <property type="match status" value="1"/>
</dbReference>
<dbReference type="Pfam" id="PF00512">
    <property type="entry name" value="HisKA"/>
    <property type="match status" value="1"/>
</dbReference>
<evidence type="ECO:0000256" key="4">
    <source>
        <dbReference type="ARBA" id="ARBA00022679"/>
    </source>
</evidence>
<dbReference type="InterPro" id="IPR011006">
    <property type="entry name" value="CheY-like_superfamily"/>
</dbReference>
<keyword evidence="9" id="KW-0812">Transmembrane</keyword>
<feature type="transmembrane region" description="Helical" evidence="9">
    <location>
        <begin position="127"/>
        <end position="147"/>
    </location>
</feature>
<feature type="transmembrane region" description="Helical" evidence="9">
    <location>
        <begin position="153"/>
        <end position="179"/>
    </location>
</feature>
<keyword evidence="3 8" id="KW-0597">Phosphoprotein</keyword>
<keyword evidence="7 9" id="KW-0472">Membrane</keyword>
<evidence type="ECO:0000256" key="6">
    <source>
        <dbReference type="ARBA" id="ARBA00023012"/>
    </source>
</evidence>
<evidence type="ECO:0000313" key="13">
    <source>
        <dbReference type="Proteomes" id="UP000317371"/>
    </source>
</evidence>
<evidence type="ECO:0000256" key="8">
    <source>
        <dbReference type="PROSITE-ProRule" id="PRU00169"/>
    </source>
</evidence>
<evidence type="ECO:0000256" key="5">
    <source>
        <dbReference type="ARBA" id="ARBA00022777"/>
    </source>
</evidence>
<feature type="modified residue" description="4-aspartylphosphate" evidence="8">
    <location>
        <position position="709"/>
    </location>
</feature>
<dbReference type="PANTHER" id="PTHR43047">
    <property type="entry name" value="TWO-COMPONENT HISTIDINE PROTEIN KINASE"/>
    <property type="match status" value="1"/>
</dbReference>
<comment type="catalytic activity">
    <reaction evidence="1">
        <text>ATP + protein L-histidine = ADP + protein N-phospho-L-histidine.</text>
        <dbReference type="EC" id="2.7.13.3"/>
    </reaction>
</comment>
<dbReference type="GO" id="GO:0005886">
    <property type="term" value="C:plasma membrane"/>
    <property type="evidence" value="ECO:0007669"/>
    <property type="project" value="TreeGrafter"/>
</dbReference>
<dbReference type="PRINTS" id="PR00344">
    <property type="entry name" value="BCTRLSENSOR"/>
</dbReference>
<evidence type="ECO:0000259" key="10">
    <source>
        <dbReference type="PROSITE" id="PS50109"/>
    </source>
</evidence>
<evidence type="ECO:0000256" key="1">
    <source>
        <dbReference type="ARBA" id="ARBA00000085"/>
    </source>
</evidence>
<dbReference type="InterPro" id="IPR005467">
    <property type="entry name" value="His_kinase_dom"/>
</dbReference>
<dbReference type="Pfam" id="PF02518">
    <property type="entry name" value="HATPase_c"/>
    <property type="match status" value="1"/>
</dbReference>
<evidence type="ECO:0000256" key="7">
    <source>
        <dbReference type="ARBA" id="ARBA00023136"/>
    </source>
</evidence>
<feature type="transmembrane region" description="Helical" evidence="9">
    <location>
        <begin position="72"/>
        <end position="94"/>
    </location>
</feature>
<dbReference type="SUPFAM" id="SSF55874">
    <property type="entry name" value="ATPase domain of HSP90 chaperone/DNA topoisomerase II/histidine kinase"/>
    <property type="match status" value="1"/>
</dbReference>
<dbReference type="InterPro" id="IPR003661">
    <property type="entry name" value="HisK_dim/P_dom"/>
</dbReference>
<keyword evidence="6" id="KW-0902">Two-component regulatory system</keyword>
<reference evidence="12 13" key="1">
    <citation type="submission" date="2019-06" db="EMBL/GenBank/DDBJ databases">
        <title>Genome sequence of Litorilinea aerophila BAA-2444.</title>
        <authorList>
            <person name="Maclea K.S."/>
            <person name="Maurais E.G."/>
            <person name="Iannazzi L.C."/>
        </authorList>
    </citation>
    <scope>NUCLEOTIDE SEQUENCE [LARGE SCALE GENOMIC DNA]</scope>
    <source>
        <strain evidence="12 13">ATCC BAA-2444</strain>
    </source>
</reference>
<dbReference type="GO" id="GO:0000155">
    <property type="term" value="F:phosphorelay sensor kinase activity"/>
    <property type="evidence" value="ECO:0007669"/>
    <property type="project" value="InterPro"/>
</dbReference>
<evidence type="ECO:0000256" key="3">
    <source>
        <dbReference type="ARBA" id="ARBA00022553"/>
    </source>
</evidence>
<dbReference type="EC" id="2.7.13.3" evidence="2"/>
<dbReference type="Gene3D" id="3.30.565.10">
    <property type="entry name" value="Histidine kinase-like ATPase, C-terminal domain"/>
    <property type="match status" value="1"/>
</dbReference>
<name>A0A540VGS7_9CHLR</name>
<evidence type="ECO:0000256" key="2">
    <source>
        <dbReference type="ARBA" id="ARBA00012438"/>
    </source>
</evidence>
<comment type="caution">
    <text evidence="12">The sequence shown here is derived from an EMBL/GenBank/DDBJ whole genome shotgun (WGS) entry which is preliminary data.</text>
</comment>
<keyword evidence="9" id="KW-1133">Transmembrane helix</keyword>
<evidence type="ECO:0000256" key="9">
    <source>
        <dbReference type="SAM" id="Phobius"/>
    </source>
</evidence>
<dbReference type="Gene3D" id="1.10.287.130">
    <property type="match status" value="1"/>
</dbReference>